<accession>A0ABQ2QE90</accession>
<evidence type="ECO:0008006" key="4">
    <source>
        <dbReference type="Google" id="ProtNLM"/>
    </source>
</evidence>
<reference evidence="3" key="1">
    <citation type="journal article" date="2019" name="Int. J. Syst. Evol. Microbiol.">
        <title>The Global Catalogue of Microorganisms (GCM) 10K type strain sequencing project: providing services to taxonomists for standard genome sequencing and annotation.</title>
        <authorList>
            <consortium name="The Broad Institute Genomics Platform"/>
            <consortium name="The Broad Institute Genome Sequencing Center for Infectious Disease"/>
            <person name="Wu L."/>
            <person name="Ma J."/>
        </authorList>
    </citation>
    <scope>NUCLEOTIDE SEQUENCE [LARGE SCALE GENOMIC DNA]</scope>
    <source>
        <strain evidence="3">JCM 32305</strain>
    </source>
</reference>
<protein>
    <recommendedName>
        <fullName evidence="4">ATP-binding protein</fullName>
    </recommendedName>
</protein>
<dbReference type="InterPro" id="IPR027417">
    <property type="entry name" value="P-loop_NTPase"/>
</dbReference>
<evidence type="ECO:0000313" key="3">
    <source>
        <dbReference type="Proteomes" id="UP000654004"/>
    </source>
</evidence>
<evidence type="ECO:0000313" key="2">
    <source>
        <dbReference type="EMBL" id="GGP73658.1"/>
    </source>
</evidence>
<name>A0ABQ2QE90_9GAMM</name>
<evidence type="ECO:0000256" key="1">
    <source>
        <dbReference type="SAM" id="MobiDB-lite"/>
    </source>
</evidence>
<sequence length="1425" mass="164914">MYIELNRTFRKLTESDDDTGIDLDWIGLSAEKTIWSDILSKYRTIILSEAGSGKTEEIRQITQQLRAQGKIAFFMRLENIADDFELAFEEGSLDEFENWISSNDEAWLLLDSIDEAKLRSPRDFDTAIKKIGLKLKLSFQRVHIILTGRASAWRPKTDLELCSKQLPYTRPIENTEEKENISQQDEQEPTFTILALEDLAVKQIEHFAKASGVLDTQQFLDALERAEAWTHTKRPQDLVEIIDFWLCENRIGSRLELMQNSINQRLRESDQNRDLIIPISTEKTRNGAKLVASASTLTRKQIILVPDSQSKADGLSINKVLNDWTALECSALLSRPIFDEAIYGTVRFHHRSVREYLTAEWFADLLKNEASRQRIEELFFKKQYGINVIVPSMRPILPWLVIFDEKICEKVSTMAPEIFFEGGDPSQLPLITRNQILSRVCNQISNQGSQHSSSDSNAIQRFATPDLSDEIRRLFHLYRSDDEVIWLLMRMVWQGELSSLLPEAIQIAESPTTERYTRTAALRAVFSLGSDIEKNNLRDRYLNESTELKRDILAEFVQSLSNSDINIEWLFACFNKAKAPNENNVDLLKRETTSLVQRCNLPFLAPFIEKATLLFNEPPLGKQEDSKISVKYAWIFEPAAFAVKHLILERNSEALNSSSLSILSMYTHYEREHHLDFDRDNKNNLKQLVQEWPELNLTLFWFLVENKRQELGESKKEGLDHWRRVGTWNSVVGFAINDFESIIEFIASRPLIDDKLIALSLAFELYLQSGRQPEKRRTLKKSVCGNPVLEEKLSNFMCPPKQTEEERKRNKKQRQQEVRWKKQNDSRKQREGIRHAEWYEYLNENIEKLRDNGLKGANNLSNAQLYLYDQLHQLSEDNSSRSESNWQLLVSKFGQSVALAFRDGAVSYWRNNLPILRSEGAPANSTPYITCFGLIGLAIEANEIPLWPSTLTEKDAETAFRYAMHELNGFPFWFEQLFSIFPGLICKLSLEEINYELANENVETESHYLLSRIVWSGKWIWDSLASKLCSAIQSSEPRNLQSLDKILNIIQGSSISNEAITKLATTRVTTSEHVREAYWFAVWTGVNPSEAISEFEDYLKVLSDDATKTTCAMVYVAQLLGTRLSRGTYVRDNFKTPKYLKHLYLLMHQYIKESEDIDRASGGVYSPELRDDAQDGRDKLIRLLCNISGKETFEALLSISDQHPNGNVRSWLKREAKTRAEQDIDLIPWIANDICHFQNEQEKTPRNHNELFELAVMRIRDLKHDLEDGDSSIASILKPIKLETEIRKFIGNWCRDRSRGRYSIPQEEELADAKRPDFRWHSSGIDCPVPMELKLADKWSGPDLFERLEAQLCGQYLRDTRSSRGIFLLVYHGNKQHWERPDTDDKLNFENLIHNLQNHWDDISHRFTNIDEIRVIGIDLTKRTS</sequence>
<dbReference type="EMBL" id="BMQW01000001">
    <property type="protein sequence ID" value="GGP73658.1"/>
    <property type="molecule type" value="Genomic_DNA"/>
</dbReference>
<proteinExistence type="predicted"/>
<dbReference type="Gene3D" id="3.40.50.300">
    <property type="entry name" value="P-loop containing nucleotide triphosphate hydrolases"/>
    <property type="match status" value="1"/>
</dbReference>
<comment type="caution">
    <text evidence="2">The sequence shown here is derived from an EMBL/GenBank/DDBJ whole genome shotgun (WGS) entry which is preliminary data.</text>
</comment>
<gene>
    <name evidence="2" type="ORF">GCM10009410_01550</name>
</gene>
<dbReference type="SUPFAM" id="SSF52540">
    <property type="entry name" value="P-loop containing nucleoside triphosphate hydrolases"/>
    <property type="match status" value="1"/>
</dbReference>
<dbReference type="Proteomes" id="UP000654004">
    <property type="component" value="Unassembled WGS sequence"/>
</dbReference>
<feature type="compositionally biased region" description="Basic and acidic residues" evidence="1">
    <location>
        <begin position="802"/>
        <end position="828"/>
    </location>
</feature>
<keyword evidence="3" id="KW-1185">Reference proteome</keyword>
<feature type="region of interest" description="Disordered" evidence="1">
    <location>
        <begin position="799"/>
        <end position="828"/>
    </location>
</feature>
<organism evidence="2 3">
    <name type="scientific">Shewanella ulleungensis</name>
    <dbReference type="NCBI Taxonomy" id="2282699"/>
    <lineage>
        <taxon>Bacteria</taxon>
        <taxon>Pseudomonadati</taxon>
        <taxon>Pseudomonadota</taxon>
        <taxon>Gammaproteobacteria</taxon>
        <taxon>Alteromonadales</taxon>
        <taxon>Shewanellaceae</taxon>
        <taxon>Shewanella</taxon>
    </lineage>
</organism>